<dbReference type="SUPFAM" id="SSF52540">
    <property type="entry name" value="P-loop containing nucleoside triphosphate hydrolases"/>
    <property type="match status" value="1"/>
</dbReference>
<dbReference type="EMBL" id="CADIKF010000003">
    <property type="protein sequence ID" value="CAB3749184.1"/>
    <property type="molecule type" value="Genomic_DNA"/>
</dbReference>
<comment type="similarity">
    <text evidence="1">Belongs to the helicase family. UvrD subfamily.</text>
</comment>
<dbReference type="GO" id="GO:0005524">
    <property type="term" value="F:ATP binding"/>
    <property type="evidence" value="ECO:0007669"/>
    <property type="project" value="UniProtKB-UniRule"/>
</dbReference>
<dbReference type="Pfam" id="PF00580">
    <property type="entry name" value="UvrD-helicase"/>
    <property type="match status" value="1"/>
</dbReference>
<evidence type="ECO:0000313" key="15">
    <source>
        <dbReference type="Proteomes" id="UP000494329"/>
    </source>
</evidence>
<feature type="binding site" evidence="10">
    <location>
        <begin position="62"/>
        <end position="69"/>
    </location>
    <ligand>
        <name>ATP</name>
        <dbReference type="ChEBI" id="CHEBI:30616"/>
    </ligand>
</feature>
<evidence type="ECO:0000256" key="7">
    <source>
        <dbReference type="ARBA" id="ARBA00034617"/>
    </source>
</evidence>
<evidence type="ECO:0000256" key="5">
    <source>
        <dbReference type="ARBA" id="ARBA00022840"/>
    </source>
</evidence>
<evidence type="ECO:0000256" key="10">
    <source>
        <dbReference type="PROSITE-ProRule" id="PRU00560"/>
    </source>
</evidence>
<dbReference type="PANTHER" id="PTHR11070">
    <property type="entry name" value="UVRD / RECB / PCRA DNA HELICASE FAMILY MEMBER"/>
    <property type="match status" value="1"/>
</dbReference>
<keyword evidence="6" id="KW-0413">Isomerase</keyword>
<evidence type="ECO:0000256" key="1">
    <source>
        <dbReference type="ARBA" id="ARBA00009922"/>
    </source>
</evidence>
<dbReference type="GO" id="GO:0003677">
    <property type="term" value="F:DNA binding"/>
    <property type="evidence" value="ECO:0007669"/>
    <property type="project" value="InterPro"/>
</dbReference>
<dbReference type="Gene3D" id="1.10.10.160">
    <property type="match status" value="1"/>
</dbReference>
<evidence type="ECO:0000256" key="9">
    <source>
        <dbReference type="ARBA" id="ARBA00048988"/>
    </source>
</evidence>
<keyword evidence="5 10" id="KW-0067">ATP-binding</keyword>
<name>A0A6J5D758_9BURK</name>
<dbReference type="GO" id="GO:0000725">
    <property type="term" value="P:recombinational repair"/>
    <property type="evidence" value="ECO:0007669"/>
    <property type="project" value="TreeGrafter"/>
</dbReference>
<comment type="catalytic activity">
    <reaction evidence="7">
        <text>Couples ATP hydrolysis with the unwinding of duplex DNA by translocating in the 3'-5' direction.</text>
        <dbReference type="EC" id="5.6.2.4"/>
    </reaction>
</comment>
<dbReference type="Gene3D" id="1.10.486.10">
    <property type="entry name" value="PCRA, domain 4"/>
    <property type="match status" value="1"/>
</dbReference>
<dbReference type="PROSITE" id="PS51198">
    <property type="entry name" value="UVRD_HELICASE_ATP_BIND"/>
    <property type="match status" value="1"/>
</dbReference>
<dbReference type="PANTHER" id="PTHR11070:SF3">
    <property type="entry name" value="DNA 3'-5' HELICASE"/>
    <property type="match status" value="1"/>
</dbReference>
<dbReference type="AlphaFoldDB" id="A0A6J5D758"/>
<dbReference type="Gene3D" id="3.40.50.300">
    <property type="entry name" value="P-loop containing nucleotide triphosphate hydrolases"/>
    <property type="match status" value="2"/>
</dbReference>
<evidence type="ECO:0000259" key="13">
    <source>
        <dbReference type="PROSITE" id="PS51217"/>
    </source>
</evidence>
<evidence type="ECO:0000259" key="12">
    <source>
        <dbReference type="PROSITE" id="PS51198"/>
    </source>
</evidence>
<dbReference type="InterPro" id="IPR014017">
    <property type="entry name" value="DNA_helicase_UvrD-like_C"/>
</dbReference>
<sequence length="751" mass="81416">MPSAAAPPSSASSACASAPGPAHAASSITDAWLDKLNDAQREAVEYGADDVTRPPGALLVIAGAGSGKTSTLAHRVANLVMKGADPRRLLLLTFSRRAALEMTQRVTRIAGAAPGVRAALAQGLTWSGTFHSVGARLLREYADLIGLAPTFTINDREDSADLMNLVRHELGLSAKERRFPSKSTCFAIYSRVVNTGASLGDVLASAFPWCREWEADLRRLFAAYVDAKQKQSVLDYDDLLLYWAHMAAEPSIAADLSGRFDHVLVDEYQDTNRLQASILLALKPDGRGLTVVGDDAQSIYSFRGATVRNILDFPAHFDPPAKRVTLERNYRSTQPILSASNAVIGLASERFTKNLWTDRASAQRPRLVTVADDAAQARYVVEQVLAAREAGVKLKSQAVLFRAAHHSAALEIELTRRNIPFVKFGGLKFLDSVHVKDVLAVLRWAENPRDRVAGFRVVQLLPGVGPATAARVLDEANNGIGAHPGVSPDINASTGSTATAAPTAGLRNTPAAGAAAQALAAFTPPARTLEDWPSFVALIATLGERNSPWPAEFELIRRWYEPHLERNHEDAAMRHADLLQMESIAGTYASRERFLTELTLDPPDATSGESGVPLLDEDYLILSTIHSAKGQEWRNVFVLNGVDGCIPSDLGTGSDEEIDEERRLLYVAMTRAKEDLHLLVPQRFYVHNQTHLGDRHVWASRTRFIPAELLPLFEVGAWPPVPAPAAPTAAGLAAAAQAKVEIAAKLRKMWE</sequence>
<evidence type="ECO:0000313" key="14">
    <source>
        <dbReference type="EMBL" id="CAB3749184.1"/>
    </source>
</evidence>
<comment type="catalytic activity">
    <reaction evidence="9">
        <text>ATP + H2O = ADP + phosphate + H(+)</text>
        <dbReference type="Rhea" id="RHEA:13065"/>
        <dbReference type="ChEBI" id="CHEBI:15377"/>
        <dbReference type="ChEBI" id="CHEBI:15378"/>
        <dbReference type="ChEBI" id="CHEBI:30616"/>
        <dbReference type="ChEBI" id="CHEBI:43474"/>
        <dbReference type="ChEBI" id="CHEBI:456216"/>
        <dbReference type="EC" id="5.6.2.4"/>
    </reaction>
</comment>
<reference evidence="14 15" key="1">
    <citation type="submission" date="2020-04" db="EMBL/GenBank/DDBJ databases">
        <authorList>
            <person name="De Canck E."/>
        </authorList>
    </citation>
    <scope>NUCLEOTIDE SEQUENCE [LARGE SCALE GENOMIC DNA]</scope>
    <source>
        <strain evidence="14 15">LMG 29739</strain>
    </source>
</reference>
<dbReference type="CDD" id="cd17932">
    <property type="entry name" value="DEXQc_UvrD"/>
    <property type="match status" value="1"/>
</dbReference>
<keyword evidence="3 10" id="KW-0378">Hydrolase</keyword>
<evidence type="ECO:0000256" key="11">
    <source>
        <dbReference type="SAM" id="MobiDB-lite"/>
    </source>
</evidence>
<evidence type="ECO:0000256" key="2">
    <source>
        <dbReference type="ARBA" id="ARBA00022741"/>
    </source>
</evidence>
<accession>A0A6J5D758</accession>
<keyword evidence="15" id="KW-1185">Reference proteome</keyword>
<evidence type="ECO:0000256" key="8">
    <source>
        <dbReference type="ARBA" id="ARBA00034808"/>
    </source>
</evidence>
<dbReference type="InterPro" id="IPR000212">
    <property type="entry name" value="DNA_helicase_UvrD/REP"/>
</dbReference>
<feature type="region of interest" description="Disordered" evidence="11">
    <location>
        <begin position="1"/>
        <end position="20"/>
    </location>
</feature>
<dbReference type="InterPro" id="IPR027417">
    <property type="entry name" value="P-loop_NTPase"/>
</dbReference>
<dbReference type="InterPro" id="IPR013986">
    <property type="entry name" value="DExx_box_DNA_helicase_dom_sf"/>
</dbReference>
<protein>
    <recommendedName>
        <fullName evidence="8">DNA 3'-5' helicase</fullName>
        <ecNumber evidence="8">5.6.2.4</ecNumber>
    </recommendedName>
</protein>
<keyword evidence="4 10" id="KW-0347">Helicase</keyword>
<dbReference type="InterPro" id="IPR014016">
    <property type="entry name" value="UvrD-like_ATP-bd"/>
</dbReference>
<gene>
    <name evidence="14" type="primary">pcrA</name>
    <name evidence="14" type="ORF">LMG29739_00750</name>
</gene>
<dbReference type="Proteomes" id="UP000494329">
    <property type="component" value="Unassembled WGS sequence"/>
</dbReference>
<keyword evidence="2 10" id="KW-0547">Nucleotide-binding</keyword>
<dbReference type="GO" id="GO:0043138">
    <property type="term" value="F:3'-5' DNA helicase activity"/>
    <property type="evidence" value="ECO:0007669"/>
    <property type="project" value="UniProtKB-EC"/>
</dbReference>
<evidence type="ECO:0000256" key="4">
    <source>
        <dbReference type="ARBA" id="ARBA00022806"/>
    </source>
</evidence>
<feature type="domain" description="UvrD-like helicase ATP-binding" evidence="12">
    <location>
        <begin position="41"/>
        <end position="333"/>
    </location>
</feature>
<evidence type="ECO:0000256" key="6">
    <source>
        <dbReference type="ARBA" id="ARBA00023235"/>
    </source>
</evidence>
<dbReference type="GO" id="GO:0005829">
    <property type="term" value="C:cytosol"/>
    <property type="evidence" value="ECO:0007669"/>
    <property type="project" value="TreeGrafter"/>
</dbReference>
<dbReference type="GO" id="GO:0016787">
    <property type="term" value="F:hydrolase activity"/>
    <property type="evidence" value="ECO:0007669"/>
    <property type="project" value="UniProtKB-UniRule"/>
</dbReference>
<dbReference type="EC" id="5.6.2.4" evidence="8"/>
<dbReference type="Pfam" id="PF13361">
    <property type="entry name" value="UvrD_C"/>
    <property type="match status" value="2"/>
</dbReference>
<dbReference type="PROSITE" id="PS51217">
    <property type="entry name" value="UVRD_HELICASE_CTER"/>
    <property type="match status" value="1"/>
</dbReference>
<proteinExistence type="inferred from homology"/>
<feature type="domain" description="UvrD-like helicase C-terminal" evidence="13">
    <location>
        <begin position="334"/>
        <end position="630"/>
    </location>
</feature>
<evidence type="ECO:0000256" key="3">
    <source>
        <dbReference type="ARBA" id="ARBA00022801"/>
    </source>
</evidence>
<organism evidence="14 15">
    <name type="scientific">Paraburkholderia solisilvae</name>
    <dbReference type="NCBI Taxonomy" id="624376"/>
    <lineage>
        <taxon>Bacteria</taxon>
        <taxon>Pseudomonadati</taxon>
        <taxon>Pseudomonadota</taxon>
        <taxon>Betaproteobacteria</taxon>
        <taxon>Burkholderiales</taxon>
        <taxon>Burkholderiaceae</taxon>
        <taxon>Paraburkholderia</taxon>
    </lineage>
</organism>